<organism evidence="2 3">
    <name type="scientific">Gemmobacter fulvus</name>
    <dbReference type="NCBI Taxonomy" id="2840474"/>
    <lineage>
        <taxon>Bacteria</taxon>
        <taxon>Pseudomonadati</taxon>
        <taxon>Pseudomonadota</taxon>
        <taxon>Alphaproteobacteria</taxon>
        <taxon>Rhodobacterales</taxon>
        <taxon>Paracoccaceae</taxon>
        <taxon>Gemmobacter</taxon>
    </lineage>
</organism>
<evidence type="ECO:0000313" key="3">
    <source>
        <dbReference type="Proteomes" id="UP000679352"/>
    </source>
</evidence>
<evidence type="ECO:0000313" key="2">
    <source>
        <dbReference type="EMBL" id="QWK91494.1"/>
    </source>
</evidence>
<reference evidence="2" key="1">
    <citation type="submission" date="2021-06" db="EMBL/GenBank/DDBJ databases">
        <title>Direct submission.</title>
        <authorList>
            <person name="Lee C.-S."/>
            <person name="Jin L."/>
        </authorList>
    </citation>
    <scope>NUCLEOTIDE SEQUENCE</scope>
    <source>
        <strain evidence="2">Con5</strain>
    </source>
</reference>
<feature type="transmembrane region" description="Helical" evidence="1">
    <location>
        <begin position="7"/>
        <end position="27"/>
    </location>
</feature>
<keyword evidence="1" id="KW-1133">Transmembrane helix</keyword>
<keyword evidence="3" id="KW-1185">Reference proteome</keyword>
<dbReference type="EMBL" id="CP076361">
    <property type="protein sequence ID" value="QWK91494.1"/>
    <property type="molecule type" value="Genomic_DNA"/>
</dbReference>
<sequence length="78" mass="8224">MIPARFAPILFGLILSGLMSCIVSGIATLRALGAVDGFVAAWMGSWMVAWAIAFPTVLLVAPLTRRIVARLTAAPQRG</sequence>
<evidence type="ECO:0000256" key="1">
    <source>
        <dbReference type="SAM" id="Phobius"/>
    </source>
</evidence>
<dbReference type="Proteomes" id="UP000679352">
    <property type="component" value="Chromosome"/>
</dbReference>
<name>A0A975P7W8_9RHOB</name>
<dbReference type="Pfam" id="PF11391">
    <property type="entry name" value="DUF2798"/>
    <property type="match status" value="1"/>
</dbReference>
<dbReference type="PROSITE" id="PS51257">
    <property type="entry name" value="PROKAR_LIPOPROTEIN"/>
    <property type="match status" value="1"/>
</dbReference>
<keyword evidence="1" id="KW-0472">Membrane</keyword>
<dbReference type="AlphaFoldDB" id="A0A975P7W8"/>
<accession>A0A975P7W8</accession>
<protein>
    <submittedName>
        <fullName evidence="2">DUF2798 domain-containing protein</fullName>
    </submittedName>
</protein>
<dbReference type="InterPro" id="IPR021529">
    <property type="entry name" value="DUF2798"/>
</dbReference>
<dbReference type="KEGG" id="gfu:KM031_06320"/>
<feature type="transmembrane region" description="Helical" evidence="1">
    <location>
        <begin position="39"/>
        <end position="61"/>
    </location>
</feature>
<gene>
    <name evidence="2" type="ORF">KM031_06320</name>
</gene>
<dbReference type="RefSeq" id="WP_215503686.1">
    <property type="nucleotide sequence ID" value="NZ_CP076361.1"/>
</dbReference>
<proteinExistence type="predicted"/>
<keyword evidence="1" id="KW-0812">Transmembrane</keyword>